<proteinExistence type="predicted"/>
<protein>
    <submittedName>
        <fullName evidence="1">84_t:CDS:1</fullName>
    </submittedName>
</protein>
<dbReference type="EMBL" id="CAJVPW010001531">
    <property type="protein sequence ID" value="CAG8486304.1"/>
    <property type="molecule type" value="Genomic_DNA"/>
</dbReference>
<organism evidence="1 2">
    <name type="scientific">Cetraspora pellucida</name>
    <dbReference type="NCBI Taxonomy" id="1433469"/>
    <lineage>
        <taxon>Eukaryota</taxon>
        <taxon>Fungi</taxon>
        <taxon>Fungi incertae sedis</taxon>
        <taxon>Mucoromycota</taxon>
        <taxon>Glomeromycotina</taxon>
        <taxon>Glomeromycetes</taxon>
        <taxon>Diversisporales</taxon>
        <taxon>Gigasporaceae</taxon>
        <taxon>Cetraspora</taxon>
    </lineage>
</organism>
<dbReference type="Proteomes" id="UP000789366">
    <property type="component" value="Unassembled WGS sequence"/>
</dbReference>
<reference evidence="1" key="1">
    <citation type="submission" date="2021-06" db="EMBL/GenBank/DDBJ databases">
        <authorList>
            <person name="Kallberg Y."/>
            <person name="Tangrot J."/>
            <person name="Rosling A."/>
        </authorList>
    </citation>
    <scope>NUCLEOTIDE SEQUENCE</scope>
    <source>
        <strain evidence="1">28 12/20/2015</strain>
    </source>
</reference>
<name>A0ACA9KPS8_9GLOM</name>
<evidence type="ECO:0000313" key="2">
    <source>
        <dbReference type="Proteomes" id="UP000789366"/>
    </source>
</evidence>
<sequence>MVVGKEMLPAKVLIARAKRLISFFTRSKQNERLINVQKQYAISTYVEEKSINESQLVFYHILSTTMNVKNADVKTKKDGKQLEKINLTSEEWSFINEVMPILGLFTETIERLEGSQYSTISYVYPAIQKIKSRLSFFEPMNKNDNDDENDLENVFDELQIEDDAEDDEPKFDILVALLLDPHWKICYLRLN</sequence>
<keyword evidence="2" id="KW-1185">Reference proteome</keyword>
<evidence type="ECO:0000313" key="1">
    <source>
        <dbReference type="EMBL" id="CAG8486304.1"/>
    </source>
</evidence>
<accession>A0ACA9KPS8</accession>
<comment type="caution">
    <text evidence="1">The sequence shown here is derived from an EMBL/GenBank/DDBJ whole genome shotgun (WGS) entry which is preliminary data.</text>
</comment>
<gene>
    <name evidence="1" type="ORF">SPELUC_LOCUS2353</name>
</gene>